<dbReference type="EMBL" id="CADEAL010004487">
    <property type="protein sequence ID" value="CAB1460622.1"/>
    <property type="molecule type" value="Genomic_DNA"/>
</dbReference>
<evidence type="ECO:0000256" key="1">
    <source>
        <dbReference type="SAM" id="MobiDB-lite"/>
    </source>
</evidence>
<proteinExistence type="predicted"/>
<dbReference type="AlphaFoldDB" id="A0A9N7ZET5"/>
<feature type="compositionally biased region" description="Polar residues" evidence="1">
    <location>
        <begin position="132"/>
        <end position="146"/>
    </location>
</feature>
<feature type="region of interest" description="Disordered" evidence="1">
    <location>
        <begin position="132"/>
        <end position="177"/>
    </location>
</feature>
<comment type="caution">
    <text evidence="2">The sequence shown here is derived from an EMBL/GenBank/DDBJ whole genome shotgun (WGS) entry which is preliminary data.</text>
</comment>
<accession>A0A9N7ZET5</accession>
<evidence type="ECO:0000313" key="3">
    <source>
        <dbReference type="Proteomes" id="UP001153269"/>
    </source>
</evidence>
<gene>
    <name evidence="2" type="ORF">PLEPLA_LOCUS48473</name>
</gene>
<organism evidence="2 3">
    <name type="scientific">Pleuronectes platessa</name>
    <name type="common">European plaice</name>
    <dbReference type="NCBI Taxonomy" id="8262"/>
    <lineage>
        <taxon>Eukaryota</taxon>
        <taxon>Metazoa</taxon>
        <taxon>Chordata</taxon>
        <taxon>Craniata</taxon>
        <taxon>Vertebrata</taxon>
        <taxon>Euteleostomi</taxon>
        <taxon>Actinopterygii</taxon>
        <taxon>Neopterygii</taxon>
        <taxon>Teleostei</taxon>
        <taxon>Neoteleostei</taxon>
        <taxon>Acanthomorphata</taxon>
        <taxon>Carangaria</taxon>
        <taxon>Pleuronectiformes</taxon>
        <taxon>Pleuronectoidei</taxon>
        <taxon>Pleuronectidae</taxon>
        <taxon>Pleuronectes</taxon>
    </lineage>
</organism>
<sequence>MFIFVVKPLGTCRGWGSSRSVALLSAPPEAQCAAPGGPHPVLRGPAAFQTPSIDSRLDRKPIETVAPDRIFTLVELNRPLFTTSAASGPAGSNRREGIIWRRLLSFQGRAFERDEGVALTLLHFREICSDHIPTSQAPSTGSSQRGTALMSPTAEPFKPPQPIRSATSHPPCGDRAGHEGPLLQGLFRDSDHGPCPLLIGLPWVLQIKSRCPFGKRIMVQQDSDKWNVGNDQGSCFSLSLRNGGRLIRAEINSSLDHDRFGEEASRVSEQ</sequence>
<keyword evidence="3" id="KW-1185">Reference proteome</keyword>
<reference evidence="2" key="1">
    <citation type="submission" date="2020-03" db="EMBL/GenBank/DDBJ databases">
        <authorList>
            <person name="Weist P."/>
        </authorList>
    </citation>
    <scope>NUCLEOTIDE SEQUENCE</scope>
</reference>
<name>A0A9N7ZET5_PLEPL</name>
<evidence type="ECO:0000313" key="2">
    <source>
        <dbReference type="EMBL" id="CAB1460622.1"/>
    </source>
</evidence>
<protein>
    <submittedName>
        <fullName evidence="2">Uncharacterized protein</fullName>
    </submittedName>
</protein>
<dbReference type="Proteomes" id="UP001153269">
    <property type="component" value="Unassembled WGS sequence"/>
</dbReference>